<keyword evidence="2" id="KW-0963">Cytoplasm</keyword>
<protein>
    <recommendedName>
        <fullName evidence="2 3">Pyrroline-5-carboxylate reductase</fullName>
        <shortName evidence="2">P5C reductase</shortName>
        <shortName evidence="2">P5CR</shortName>
        <ecNumber evidence="2 3">1.5.1.2</ecNumber>
    </recommendedName>
    <alternativeName>
        <fullName evidence="2">PCA reductase</fullName>
    </alternativeName>
</protein>
<dbReference type="NCBIfam" id="TIGR00112">
    <property type="entry name" value="proC"/>
    <property type="match status" value="1"/>
</dbReference>
<comment type="catalytic activity">
    <reaction evidence="2">
        <text>L-proline + NAD(+) = (S)-1-pyrroline-5-carboxylate + NADH + 2 H(+)</text>
        <dbReference type="Rhea" id="RHEA:14105"/>
        <dbReference type="ChEBI" id="CHEBI:15378"/>
        <dbReference type="ChEBI" id="CHEBI:17388"/>
        <dbReference type="ChEBI" id="CHEBI:57540"/>
        <dbReference type="ChEBI" id="CHEBI:57945"/>
        <dbReference type="ChEBI" id="CHEBI:60039"/>
        <dbReference type="EC" id="1.5.1.2"/>
    </reaction>
</comment>
<keyword evidence="2 6" id="KW-0560">Oxidoreductase</keyword>
<dbReference type="SUPFAM" id="SSF51735">
    <property type="entry name" value="NAD(P)-binding Rossmann-fold domains"/>
    <property type="match status" value="1"/>
</dbReference>
<dbReference type="PANTHER" id="PTHR11645">
    <property type="entry name" value="PYRROLINE-5-CARBOXYLATE REDUCTASE"/>
    <property type="match status" value="1"/>
</dbReference>
<dbReference type="InterPro" id="IPR008927">
    <property type="entry name" value="6-PGluconate_DH-like_C_sf"/>
</dbReference>
<dbReference type="SUPFAM" id="SSF48179">
    <property type="entry name" value="6-phosphogluconate dehydrogenase C-terminal domain-like"/>
    <property type="match status" value="1"/>
</dbReference>
<dbReference type="PANTHER" id="PTHR11645:SF49">
    <property type="entry name" value="PYRROLINE-5-CARBOXYLATE REDUCTASE 1"/>
    <property type="match status" value="1"/>
</dbReference>
<dbReference type="Gene3D" id="3.40.50.720">
    <property type="entry name" value="NAD(P)-binding Rossmann-like Domain"/>
    <property type="match status" value="1"/>
</dbReference>
<keyword evidence="2" id="KW-0521">NADP</keyword>
<dbReference type="Gene3D" id="1.10.3730.10">
    <property type="entry name" value="ProC C-terminal domain-like"/>
    <property type="match status" value="1"/>
</dbReference>
<evidence type="ECO:0000256" key="1">
    <source>
        <dbReference type="ARBA" id="ARBA00005525"/>
    </source>
</evidence>
<comment type="pathway">
    <text evidence="2">Amino-acid biosynthesis; L-proline biosynthesis; L-proline from L-glutamate 5-semialdehyde: step 1/1.</text>
</comment>
<dbReference type="GO" id="GO:0004735">
    <property type="term" value="F:pyrroline-5-carboxylate reductase activity"/>
    <property type="evidence" value="ECO:0007669"/>
    <property type="project" value="UniProtKB-EC"/>
</dbReference>
<dbReference type="InterPro" id="IPR029036">
    <property type="entry name" value="P5CR_dimer"/>
</dbReference>
<comment type="catalytic activity">
    <reaction evidence="2">
        <text>L-proline + NADP(+) = (S)-1-pyrroline-5-carboxylate + NADPH + 2 H(+)</text>
        <dbReference type="Rhea" id="RHEA:14109"/>
        <dbReference type="ChEBI" id="CHEBI:15378"/>
        <dbReference type="ChEBI" id="CHEBI:17388"/>
        <dbReference type="ChEBI" id="CHEBI:57783"/>
        <dbReference type="ChEBI" id="CHEBI:58349"/>
        <dbReference type="ChEBI" id="CHEBI:60039"/>
        <dbReference type="EC" id="1.5.1.2"/>
    </reaction>
</comment>
<evidence type="ECO:0000256" key="3">
    <source>
        <dbReference type="NCBIfam" id="TIGR00112"/>
    </source>
</evidence>
<keyword evidence="2" id="KW-0028">Amino-acid biosynthesis</keyword>
<evidence type="ECO:0000313" key="6">
    <source>
        <dbReference type="EMBL" id="MDW0112088.1"/>
    </source>
</evidence>
<feature type="domain" description="Pyrroline-5-carboxylate reductase catalytic N-terminal" evidence="4">
    <location>
        <begin position="3"/>
        <end position="98"/>
    </location>
</feature>
<dbReference type="PIRSF" id="PIRSF000193">
    <property type="entry name" value="Pyrrol-5-carb_rd"/>
    <property type="match status" value="1"/>
</dbReference>
<evidence type="ECO:0000256" key="2">
    <source>
        <dbReference type="HAMAP-Rule" id="MF_01925"/>
    </source>
</evidence>
<dbReference type="Proteomes" id="UP001282284">
    <property type="component" value="Unassembled WGS sequence"/>
</dbReference>
<evidence type="ECO:0000259" key="4">
    <source>
        <dbReference type="Pfam" id="PF03807"/>
    </source>
</evidence>
<dbReference type="RefSeq" id="WP_317941986.1">
    <property type="nucleotide sequence ID" value="NZ_JAUBDI010000002.1"/>
</dbReference>
<keyword evidence="7" id="KW-1185">Reference proteome</keyword>
<dbReference type="EC" id="1.5.1.2" evidence="2 3"/>
<sequence>MGKVVFVGAGSMAEAIIAGIVHQRVMPATDVFVMNKSDEERLIHLQQTYGVSIVRPDRRELAQAELVILATKPKDVQQAMQDISHLLQDNTAVLSVIAGVSISTIEKGVGSRAIARSMPNTSATIGLSATGIAYNSSVSLDMKQRITNLLSAIGIVEEVEEDALHLVTALSGSGPAYVYYMAEALEEAALAKGLSKEIARELIIQTLLGAATMLKETQNEPCELRRNVTSPGGTTEAGVNTLAAQRFKESIAACIDSAENRSRELGALTDTISIEVKH</sequence>
<gene>
    <name evidence="2 6" type="primary">proC</name>
    <name evidence="6" type="ORF">QT711_02750</name>
</gene>
<dbReference type="Pfam" id="PF03807">
    <property type="entry name" value="F420_oxidored"/>
    <property type="match status" value="1"/>
</dbReference>
<comment type="caution">
    <text evidence="6">The sequence shown here is derived from an EMBL/GenBank/DDBJ whole genome shotgun (WGS) entry which is preliminary data.</text>
</comment>
<keyword evidence="2" id="KW-0641">Proline biosynthesis</keyword>
<dbReference type="InterPro" id="IPR000304">
    <property type="entry name" value="Pyrroline-COOH_reductase"/>
</dbReference>
<evidence type="ECO:0000259" key="5">
    <source>
        <dbReference type="Pfam" id="PF14748"/>
    </source>
</evidence>
<comment type="subcellular location">
    <subcellularLocation>
        <location evidence="2">Cytoplasm</location>
    </subcellularLocation>
</comment>
<proteinExistence type="inferred from homology"/>
<dbReference type="InterPro" id="IPR036291">
    <property type="entry name" value="NAD(P)-bd_dom_sf"/>
</dbReference>
<reference evidence="6 7" key="1">
    <citation type="submission" date="2023-06" db="EMBL/GenBank/DDBJ databases">
        <title>Sporosarcina sp. nov., isolated from Korean traditional fermented seafood 'Jeotgal'.</title>
        <authorList>
            <person name="Yang A.I."/>
            <person name="Shin N.-R."/>
        </authorList>
    </citation>
    <scope>NUCLEOTIDE SEQUENCE [LARGE SCALE GENOMIC DNA]</scope>
    <source>
        <strain evidence="6 7">KCTC13119</strain>
    </source>
</reference>
<comment type="similarity">
    <text evidence="1 2">Belongs to the pyrroline-5-carboxylate reductase family.</text>
</comment>
<dbReference type="Pfam" id="PF14748">
    <property type="entry name" value="P5CR_dimer"/>
    <property type="match status" value="1"/>
</dbReference>
<accession>A0ABU4G704</accession>
<dbReference type="HAMAP" id="MF_01925">
    <property type="entry name" value="P5C_reductase"/>
    <property type="match status" value="1"/>
</dbReference>
<dbReference type="EMBL" id="JAUBDI010000002">
    <property type="protein sequence ID" value="MDW0112088.1"/>
    <property type="molecule type" value="Genomic_DNA"/>
</dbReference>
<feature type="domain" description="Pyrroline-5-carboxylate reductase dimerisation" evidence="5">
    <location>
        <begin position="161"/>
        <end position="265"/>
    </location>
</feature>
<organism evidence="6 7">
    <name type="scientific">Sporosarcina saromensis</name>
    <dbReference type="NCBI Taxonomy" id="359365"/>
    <lineage>
        <taxon>Bacteria</taxon>
        <taxon>Bacillati</taxon>
        <taxon>Bacillota</taxon>
        <taxon>Bacilli</taxon>
        <taxon>Bacillales</taxon>
        <taxon>Caryophanaceae</taxon>
        <taxon>Sporosarcina</taxon>
    </lineage>
</organism>
<evidence type="ECO:0000313" key="7">
    <source>
        <dbReference type="Proteomes" id="UP001282284"/>
    </source>
</evidence>
<name>A0ABU4G704_9BACL</name>
<dbReference type="InterPro" id="IPR028939">
    <property type="entry name" value="P5C_Rdtase_cat_N"/>
</dbReference>
<comment type="function">
    <text evidence="2">Catalyzes the reduction of 1-pyrroline-5-carboxylate (PCA) to L-proline.</text>
</comment>